<dbReference type="SUPFAM" id="SSF53098">
    <property type="entry name" value="Ribonuclease H-like"/>
    <property type="match status" value="1"/>
</dbReference>
<dbReference type="PANTHER" id="PTHR47501">
    <property type="entry name" value="TRANSPOSASE-RELATED"/>
    <property type="match status" value="1"/>
</dbReference>
<feature type="non-terminal residue" evidence="1">
    <location>
        <position position="1"/>
    </location>
</feature>
<keyword evidence="2" id="KW-1185">Reference proteome</keyword>
<evidence type="ECO:0000313" key="2">
    <source>
        <dbReference type="Proteomes" id="UP001529510"/>
    </source>
</evidence>
<protein>
    <submittedName>
        <fullName evidence="1">Uncharacterized protein</fullName>
    </submittedName>
</protein>
<gene>
    <name evidence="1" type="ORF">M9458_015192</name>
</gene>
<comment type="caution">
    <text evidence="1">The sequence shown here is derived from an EMBL/GenBank/DDBJ whole genome shotgun (WGS) entry which is preliminary data.</text>
</comment>
<accession>A0ABD0QPC9</accession>
<feature type="non-terminal residue" evidence="1">
    <location>
        <position position="98"/>
    </location>
</feature>
<reference evidence="1 2" key="1">
    <citation type="submission" date="2024-05" db="EMBL/GenBank/DDBJ databases">
        <title>Genome sequencing and assembly of Indian major carp, Cirrhinus mrigala (Hamilton, 1822).</title>
        <authorList>
            <person name="Mohindra V."/>
            <person name="Chowdhury L.M."/>
            <person name="Lal K."/>
            <person name="Jena J.K."/>
        </authorList>
    </citation>
    <scope>NUCLEOTIDE SEQUENCE [LARGE SCALE GENOMIC DNA]</scope>
    <source>
        <strain evidence="1">CM1030</strain>
        <tissue evidence="1">Blood</tissue>
    </source>
</reference>
<dbReference type="PANTHER" id="PTHR47501:SF5">
    <property type="entry name" value="HAT C-TERMINAL DIMERISATION DOMAIN-CONTAINING PROTEIN"/>
    <property type="match status" value="1"/>
</dbReference>
<name>A0ABD0QPC9_CIRMR</name>
<dbReference type="AlphaFoldDB" id="A0ABD0QPC9"/>
<evidence type="ECO:0000313" key="1">
    <source>
        <dbReference type="EMBL" id="KAL0188093.1"/>
    </source>
</evidence>
<dbReference type="Proteomes" id="UP001529510">
    <property type="component" value="Unassembled WGS sequence"/>
</dbReference>
<dbReference type="EMBL" id="JAMKFB020000007">
    <property type="protein sequence ID" value="KAL0188093.1"/>
    <property type="molecule type" value="Genomic_DNA"/>
</dbReference>
<organism evidence="1 2">
    <name type="scientific">Cirrhinus mrigala</name>
    <name type="common">Mrigala</name>
    <dbReference type="NCBI Taxonomy" id="683832"/>
    <lineage>
        <taxon>Eukaryota</taxon>
        <taxon>Metazoa</taxon>
        <taxon>Chordata</taxon>
        <taxon>Craniata</taxon>
        <taxon>Vertebrata</taxon>
        <taxon>Euteleostomi</taxon>
        <taxon>Actinopterygii</taxon>
        <taxon>Neopterygii</taxon>
        <taxon>Teleostei</taxon>
        <taxon>Ostariophysi</taxon>
        <taxon>Cypriniformes</taxon>
        <taxon>Cyprinidae</taxon>
        <taxon>Labeoninae</taxon>
        <taxon>Labeonini</taxon>
        <taxon>Cirrhinus</taxon>
    </lineage>
</organism>
<sequence length="98" mass="10805">LNTAELGFLAEYATVMKPVAMALNLLQGESSVHMGFLLPTLYQLQDKLKKLESSCKALHGGILKRFGEVMKEPELIAAAILLPKFRTAWTTNQSILTT</sequence>
<dbReference type="InterPro" id="IPR012337">
    <property type="entry name" value="RNaseH-like_sf"/>
</dbReference>
<proteinExistence type="predicted"/>